<evidence type="ECO:0000313" key="8">
    <source>
        <dbReference type="EMBL" id="KAA9155626.1"/>
    </source>
</evidence>
<dbReference type="Proteomes" id="UP000319769">
    <property type="component" value="Unassembled WGS sequence"/>
</dbReference>
<dbReference type="OrthoDB" id="1669699at2"/>
<evidence type="ECO:0000256" key="1">
    <source>
        <dbReference type="ARBA" id="ARBA00022491"/>
    </source>
</evidence>
<dbReference type="Pfam" id="PF00440">
    <property type="entry name" value="TetR_N"/>
    <property type="match status" value="1"/>
</dbReference>
<dbReference type="InterPro" id="IPR009057">
    <property type="entry name" value="Homeodomain-like_sf"/>
</dbReference>
<organism evidence="8 9">
    <name type="scientific">Amycolatopsis acidicola</name>
    <dbReference type="NCBI Taxonomy" id="2596893"/>
    <lineage>
        <taxon>Bacteria</taxon>
        <taxon>Bacillati</taxon>
        <taxon>Actinomycetota</taxon>
        <taxon>Actinomycetes</taxon>
        <taxon>Pseudonocardiales</taxon>
        <taxon>Pseudonocardiaceae</taxon>
        <taxon>Amycolatopsis</taxon>
    </lineage>
</organism>
<sequence length="236" mass="26502">MFRQDPDGVVEVREPVGRSRRRGSGERKPREERWAELFAVATETFHEKGYEGASLQDIAERLGMLKGSLYYYIHSKEDLLFEVINEVHQQGLANIAELAGRPGDPLQRLRNVIVGHIEHMCRNLTGTTVFLHEMQALPKTRQEEILGGEHAYRSVFLDLISKGKAEGLVRESVDPKLASLSILGSVNWVYRWFSPGGEFTPAQIGEHFADLTLRGLAAPGVELPVVKPVKRARKAH</sequence>
<reference evidence="8" key="1">
    <citation type="submission" date="2019-09" db="EMBL/GenBank/DDBJ databases">
        <authorList>
            <person name="Teo W.F.A."/>
            <person name="Duangmal K."/>
        </authorList>
    </citation>
    <scope>NUCLEOTIDE SEQUENCE [LARGE SCALE GENOMIC DNA]</scope>
    <source>
        <strain evidence="8">K81G1</strain>
    </source>
</reference>
<dbReference type="InterPro" id="IPR036271">
    <property type="entry name" value="Tet_transcr_reg_TetR-rel_C_sf"/>
</dbReference>
<dbReference type="PROSITE" id="PS50977">
    <property type="entry name" value="HTH_TETR_2"/>
    <property type="match status" value="1"/>
</dbReference>
<dbReference type="SUPFAM" id="SSF48498">
    <property type="entry name" value="Tetracyclin repressor-like, C-terminal domain"/>
    <property type="match status" value="1"/>
</dbReference>
<dbReference type="Gene3D" id="1.10.357.10">
    <property type="entry name" value="Tetracycline Repressor, domain 2"/>
    <property type="match status" value="1"/>
</dbReference>
<dbReference type="InterPro" id="IPR001647">
    <property type="entry name" value="HTH_TetR"/>
</dbReference>
<evidence type="ECO:0000256" key="4">
    <source>
        <dbReference type="ARBA" id="ARBA00023163"/>
    </source>
</evidence>
<keyword evidence="2" id="KW-0805">Transcription regulation</keyword>
<name>A0A5N0UX16_9PSEU</name>
<evidence type="ECO:0000256" key="3">
    <source>
        <dbReference type="ARBA" id="ARBA00023125"/>
    </source>
</evidence>
<evidence type="ECO:0000259" key="7">
    <source>
        <dbReference type="PROSITE" id="PS50977"/>
    </source>
</evidence>
<protein>
    <submittedName>
        <fullName evidence="8">TetR/AcrR family transcriptional regulator</fullName>
    </submittedName>
</protein>
<feature type="domain" description="HTH tetR-type" evidence="7">
    <location>
        <begin position="31"/>
        <end position="91"/>
    </location>
</feature>
<evidence type="ECO:0000256" key="2">
    <source>
        <dbReference type="ARBA" id="ARBA00023015"/>
    </source>
</evidence>
<evidence type="ECO:0000256" key="5">
    <source>
        <dbReference type="PROSITE-ProRule" id="PRU00335"/>
    </source>
</evidence>
<proteinExistence type="predicted"/>
<keyword evidence="4" id="KW-0804">Transcription</keyword>
<dbReference type="SUPFAM" id="SSF46689">
    <property type="entry name" value="Homeodomain-like"/>
    <property type="match status" value="1"/>
</dbReference>
<gene>
    <name evidence="8" type="ORF">FPZ12_029170</name>
</gene>
<keyword evidence="3 5" id="KW-0238">DNA-binding</keyword>
<dbReference type="Pfam" id="PF17932">
    <property type="entry name" value="TetR_C_24"/>
    <property type="match status" value="1"/>
</dbReference>
<feature type="region of interest" description="Disordered" evidence="6">
    <location>
        <begin position="1"/>
        <end position="28"/>
    </location>
</feature>
<accession>A0A5N0UX16</accession>
<dbReference type="GO" id="GO:0000976">
    <property type="term" value="F:transcription cis-regulatory region binding"/>
    <property type="evidence" value="ECO:0007669"/>
    <property type="project" value="TreeGrafter"/>
</dbReference>
<dbReference type="GO" id="GO:0003700">
    <property type="term" value="F:DNA-binding transcription factor activity"/>
    <property type="evidence" value="ECO:0007669"/>
    <property type="project" value="TreeGrafter"/>
</dbReference>
<evidence type="ECO:0000256" key="6">
    <source>
        <dbReference type="SAM" id="MobiDB-lite"/>
    </source>
</evidence>
<evidence type="ECO:0000313" key="9">
    <source>
        <dbReference type="Proteomes" id="UP000319769"/>
    </source>
</evidence>
<comment type="caution">
    <text evidence="8">The sequence shown here is derived from an EMBL/GenBank/DDBJ whole genome shotgun (WGS) entry which is preliminary data.</text>
</comment>
<dbReference type="InterPro" id="IPR041490">
    <property type="entry name" value="KstR2_TetR_C"/>
</dbReference>
<dbReference type="PANTHER" id="PTHR30055:SF175">
    <property type="entry name" value="HTH-TYPE TRANSCRIPTIONAL REPRESSOR KSTR2"/>
    <property type="match status" value="1"/>
</dbReference>
<dbReference type="EMBL" id="VMNW02000055">
    <property type="protein sequence ID" value="KAA9155626.1"/>
    <property type="molecule type" value="Genomic_DNA"/>
</dbReference>
<feature type="DNA-binding region" description="H-T-H motif" evidence="5">
    <location>
        <begin position="54"/>
        <end position="73"/>
    </location>
</feature>
<dbReference type="PANTHER" id="PTHR30055">
    <property type="entry name" value="HTH-TYPE TRANSCRIPTIONAL REGULATOR RUTR"/>
    <property type="match status" value="1"/>
</dbReference>
<dbReference type="Gene3D" id="1.10.10.60">
    <property type="entry name" value="Homeodomain-like"/>
    <property type="match status" value="1"/>
</dbReference>
<dbReference type="PRINTS" id="PR00455">
    <property type="entry name" value="HTHTETR"/>
</dbReference>
<dbReference type="InterPro" id="IPR050109">
    <property type="entry name" value="HTH-type_TetR-like_transc_reg"/>
</dbReference>
<dbReference type="AlphaFoldDB" id="A0A5N0UX16"/>
<keyword evidence="9" id="KW-1185">Reference proteome</keyword>
<keyword evidence="1" id="KW-0678">Repressor</keyword>